<dbReference type="Pfam" id="PF15340">
    <property type="entry name" value="COPR5"/>
    <property type="match status" value="1"/>
</dbReference>
<accession>A0ABN8YCG8</accession>
<feature type="region of interest" description="Disordered" evidence="1">
    <location>
        <begin position="26"/>
        <end position="117"/>
    </location>
</feature>
<dbReference type="PANTHER" id="PTHR36461:SF1">
    <property type="entry name" value="COORDINATOR OF PRMT5 AND DIFFERENTIATION STIMULATOR"/>
    <property type="match status" value="1"/>
</dbReference>
<organism evidence="2 3">
    <name type="scientific">Rangifer tarandus platyrhynchus</name>
    <name type="common">Svalbard reindeer</name>
    <dbReference type="NCBI Taxonomy" id="3082113"/>
    <lineage>
        <taxon>Eukaryota</taxon>
        <taxon>Metazoa</taxon>
        <taxon>Chordata</taxon>
        <taxon>Craniata</taxon>
        <taxon>Vertebrata</taxon>
        <taxon>Euteleostomi</taxon>
        <taxon>Mammalia</taxon>
        <taxon>Eutheria</taxon>
        <taxon>Laurasiatheria</taxon>
        <taxon>Artiodactyla</taxon>
        <taxon>Ruminantia</taxon>
        <taxon>Pecora</taxon>
        <taxon>Cervidae</taxon>
        <taxon>Odocoileinae</taxon>
        <taxon>Rangifer</taxon>
    </lineage>
</organism>
<dbReference type="InterPro" id="IPR029289">
    <property type="entry name" value="COPR5"/>
</dbReference>
<reference evidence="2" key="1">
    <citation type="submission" date="2023-04" db="EMBL/GenBank/DDBJ databases">
        <authorList>
            <consortium name="ELIXIR-Norway"/>
        </authorList>
    </citation>
    <scope>NUCLEOTIDE SEQUENCE [LARGE SCALE GENOMIC DNA]</scope>
</reference>
<evidence type="ECO:0000256" key="1">
    <source>
        <dbReference type="SAM" id="MobiDB-lite"/>
    </source>
</evidence>
<dbReference type="EMBL" id="OX459952">
    <property type="protein sequence ID" value="CAI9157561.1"/>
    <property type="molecule type" value="Genomic_DNA"/>
</dbReference>
<evidence type="ECO:0000313" key="3">
    <source>
        <dbReference type="Proteomes" id="UP001176941"/>
    </source>
</evidence>
<proteinExistence type="predicted"/>
<gene>
    <name evidence="2" type="ORF">MRATA1EN1_LOCUS6523</name>
</gene>
<dbReference type="Proteomes" id="UP001176941">
    <property type="component" value="Chromosome 16"/>
</dbReference>
<sequence length="117" mass="12480">MIQLLQQKGNRTLPIRRKRLRRLGIRELGGAQGTSPDGLARGEGAHLKRGPAVADGASAGEPNTWELSEGVSGRPPEEQAAGLLSEDWDPGLKAGHGNPEDAEDIRSCLPAEARPWT</sequence>
<evidence type="ECO:0000313" key="2">
    <source>
        <dbReference type="EMBL" id="CAI9157561.1"/>
    </source>
</evidence>
<name>A0ABN8YCG8_RANTA</name>
<protein>
    <submittedName>
        <fullName evidence="2">Uncharacterized protein</fullName>
    </submittedName>
</protein>
<dbReference type="PANTHER" id="PTHR36461">
    <property type="entry name" value="COORDINATOR OF PRMT5 AND DIFFERENTIATION STIMULATOR"/>
    <property type="match status" value="1"/>
</dbReference>
<keyword evidence="3" id="KW-1185">Reference proteome</keyword>